<dbReference type="EMBL" id="JARJLG010000058">
    <property type="protein sequence ID" value="KAJ7757382.1"/>
    <property type="molecule type" value="Genomic_DNA"/>
</dbReference>
<dbReference type="AlphaFoldDB" id="A0AAD7J8E3"/>
<feature type="non-terminal residue" evidence="1">
    <location>
        <position position="116"/>
    </location>
</feature>
<evidence type="ECO:0000313" key="2">
    <source>
        <dbReference type="Proteomes" id="UP001215280"/>
    </source>
</evidence>
<gene>
    <name evidence="1" type="ORF">DFH07DRAFT_691617</name>
</gene>
<protein>
    <submittedName>
        <fullName evidence="1">Uncharacterized protein</fullName>
    </submittedName>
</protein>
<dbReference type="Proteomes" id="UP001215280">
    <property type="component" value="Unassembled WGS sequence"/>
</dbReference>
<evidence type="ECO:0000313" key="1">
    <source>
        <dbReference type="EMBL" id="KAJ7757382.1"/>
    </source>
</evidence>
<name>A0AAD7J8E3_9AGAR</name>
<keyword evidence="2" id="KW-1185">Reference proteome</keyword>
<reference evidence="1" key="1">
    <citation type="submission" date="2023-03" db="EMBL/GenBank/DDBJ databases">
        <title>Massive genome expansion in bonnet fungi (Mycena s.s.) driven by repeated elements and novel gene families across ecological guilds.</title>
        <authorList>
            <consortium name="Lawrence Berkeley National Laboratory"/>
            <person name="Harder C.B."/>
            <person name="Miyauchi S."/>
            <person name="Viragh M."/>
            <person name="Kuo A."/>
            <person name="Thoen E."/>
            <person name="Andreopoulos B."/>
            <person name="Lu D."/>
            <person name="Skrede I."/>
            <person name="Drula E."/>
            <person name="Henrissat B."/>
            <person name="Morin E."/>
            <person name="Kohler A."/>
            <person name="Barry K."/>
            <person name="LaButti K."/>
            <person name="Morin E."/>
            <person name="Salamov A."/>
            <person name="Lipzen A."/>
            <person name="Mereny Z."/>
            <person name="Hegedus B."/>
            <person name="Baldrian P."/>
            <person name="Stursova M."/>
            <person name="Weitz H."/>
            <person name="Taylor A."/>
            <person name="Grigoriev I.V."/>
            <person name="Nagy L.G."/>
            <person name="Martin F."/>
            <person name="Kauserud H."/>
        </authorList>
    </citation>
    <scope>NUCLEOTIDE SEQUENCE</scope>
    <source>
        <strain evidence="1">CBHHK188m</strain>
    </source>
</reference>
<organism evidence="1 2">
    <name type="scientific">Mycena maculata</name>
    <dbReference type="NCBI Taxonomy" id="230809"/>
    <lineage>
        <taxon>Eukaryota</taxon>
        <taxon>Fungi</taxon>
        <taxon>Dikarya</taxon>
        <taxon>Basidiomycota</taxon>
        <taxon>Agaricomycotina</taxon>
        <taxon>Agaricomycetes</taxon>
        <taxon>Agaricomycetidae</taxon>
        <taxon>Agaricales</taxon>
        <taxon>Marasmiineae</taxon>
        <taxon>Mycenaceae</taxon>
        <taxon>Mycena</taxon>
    </lineage>
</organism>
<proteinExistence type="predicted"/>
<accession>A0AAD7J8E3</accession>
<sequence length="116" mass="13204">MVKCLNKYGVSFETIHLSTKIQRGMPLWHHPGENTEKRQVNNGKVADCLRKNHTILTIGDGMDLAQRLEDPLHEDWALCECTACEEDRSVRGCDDPHQCAKAAASRLRRILPKWVP</sequence>
<comment type="caution">
    <text evidence="1">The sequence shown here is derived from an EMBL/GenBank/DDBJ whole genome shotgun (WGS) entry which is preliminary data.</text>
</comment>